<accession>A0A6C0J7T7</accession>
<dbReference type="InterPro" id="IPR003615">
    <property type="entry name" value="HNH_nuc"/>
</dbReference>
<proteinExistence type="predicted"/>
<dbReference type="EMBL" id="MN740328">
    <property type="protein sequence ID" value="QHU00607.1"/>
    <property type="molecule type" value="Genomic_DNA"/>
</dbReference>
<dbReference type="AlphaFoldDB" id="A0A6C0J7T7"/>
<dbReference type="Pfam" id="PF13391">
    <property type="entry name" value="HNH_2"/>
    <property type="match status" value="1"/>
</dbReference>
<evidence type="ECO:0000259" key="1">
    <source>
        <dbReference type="Pfam" id="PF13391"/>
    </source>
</evidence>
<protein>
    <recommendedName>
        <fullName evidence="1">HNH nuclease domain-containing protein</fullName>
    </recommendedName>
</protein>
<evidence type="ECO:0000313" key="2">
    <source>
        <dbReference type="EMBL" id="QHU00607.1"/>
    </source>
</evidence>
<name>A0A6C0J7T7_9ZZZZ</name>
<reference evidence="2" key="1">
    <citation type="journal article" date="2020" name="Nature">
        <title>Giant virus diversity and host interactions through global metagenomics.</title>
        <authorList>
            <person name="Schulz F."/>
            <person name="Roux S."/>
            <person name="Paez-Espino D."/>
            <person name="Jungbluth S."/>
            <person name="Walsh D.A."/>
            <person name="Denef V.J."/>
            <person name="McMahon K.D."/>
            <person name="Konstantinidis K.T."/>
            <person name="Eloe-Fadrosh E.A."/>
            <person name="Kyrpides N.C."/>
            <person name="Woyke T."/>
        </authorList>
    </citation>
    <scope>NUCLEOTIDE SEQUENCE</scope>
    <source>
        <strain evidence="2">GVMAG-M-3300025860-20</strain>
    </source>
</reference>
<sequence length="256" mass="30183">MNTYHKVISEYPLKNVMSLDISGYKKNRSVLRAEVLKNTPQCLITKWNNPYECECAHIVPRCYGYDMSFPNVNHTSNCCLLSNGIHALFDSMQWTLDIYYFLNNRITDEYSFCAKLILTKNITDCNTSSILSAYKNTIIKVPIEKYASFMMHYYAYHAYNFSSEKDLGKIYQRMWDKGLYNKFSKYKTVSELKTFILNYRKTQIINNLLFPIVCINGIDKKYANVIWDYYDYSFISKEPISSIKDTEAYNEYISIM</sequence>
<feature type="domain" description="HNH nuclease" evidence="1">
    <location>
        <begin position="42"/>
        <end position="97"/>
    </location>
</feature>
<organism evidence="2">
    <name type="scientific">viral metagenome</name>
    <dbReference type="NCBI Taxonomy" id="1070528"/>
    <lineage>
        <taxon>unclassified sequences</taxon>
        <taxon>metagenomes</taxon>
        <taxon>organismal metagenomes</taxon>
    </lineage>
</organism>